<dbReference type="STRING" id="360910.BAV0871"/>
<dbReference type="CDD" id="cd00570">
    <property type="entry name" value="GST_N_family"/>
    <property type="match status" value="1"/>
</dbReference>
<dbReference type="KEGG" id="bav:BAV0871"/>
<evidence type="ECO:0000313" key="2">
    <source>
        <dbReference type="EMBL" id="CAJ48482.1"/>
    </source>
</evidence>
<dbReference type="RefSeq" id="WP_012416562.1">
    <property type="nucleotide sequence ID" value="NC_010645.1"/>
</dbReference>
<dbReference type="AlphaFoldDB" id="Q2KW51"/>
<evidence type="ECO:0000313" key="3">
    <source>
        <dbReference type="Proteomes" id="UP000001977"/>
    </source>
</evidence>
<sequence>MRYSDRLTPRCRRPVLNLTLYVDADFLSPYAMSSHVALSEKGLPFELRLVDLGAHEQYMAPFQQRAPTCRVPALCHEGFHLTESSAIAEYLEESFPAPQFSALYPLDRQERARARQLQAWLRSDLLALRQERPTEHVFHAKIARPLSEAALPASAKLLRVAERLLKPAQPTLFANWCIADTELALMLRRLTPSELPAWLADYAEQQWQRPSVQRWLRHNASARA</sequence>
<dbReference type="SFLD" id="SFLDS00019">
    <property type="entry name" value="Glutathione_Transferase_(cytos"/>
    <property type="match status" value="1"/>
</dbReference>
<dbReference type="GeneID" id="92935938"/>
<dbReference type="InterPro" id="IPR036249">
    <property type="entry name" value="Thioredoxin-like_sf"/>
</dbReference>
<gene>
    <name evidence="2" type="ordered locus">BAV0871</name>
</gene>
<dbReference type="Gene3D" id="1.20.1050.10">
    <property type="match status" value="1"/>
</dbReference>
<dbReference type="Pfam" id="PF13409">
    <property type="entry name" value="GST_N_2"/>
    <property type="match status" value="1"/>
</dbReference>
<dbReference type="InterPro" id="IPR040079">
    <property type="entry name" value="Glutathione_S-Trfase"/>
</dbReference>
<feature type="domain" description="GST N-terminal" evidence="1">
    <location>
        <begin position="18"/>
        <end position="99"/>
    </location>
</feature>
<dbReference type="InterPro" id="IPR034338">
    <property type="entry name" value="GST_4_C"/>
</dbReference>
<dbReference type="CDD" id="cd03195">
    <property type="entry name" value="GST_C_4"/>
    <property type="match status" value="1"/>
</dbReference>
<dbReference type="Pfam" id="PF14834">
    <property type="entry name" value="GST_C_4"/>
    <property type="match status" value="1"/>
</dbReference>
<dbReference type="Gene3D" id="3.40.30.10">
    <property type="entry name" value="Glutaredoxin"/>
    <property type="match status" value="1"/>
</dbReference>
<dbReference type="EMBL" id="AM167904">
    <property type="protein sequence ID" value="CAJ48482.1"/>
    <property type="molecule type" value="Genomic_DNA"/>
</dbReference>
<dbReference type="HOGENOM" id="CLU_011226_17_0_4"/>
<keyword evidence="3" id="KW-1185">Reference proteome</keyword>
<dbReference type="PANTHER" id="PTHR44051:SF8">
    <property type="entry name" value="GLUTATHIONE S-TRANSFERASE GSTA"/>
    <property type="match status" value="1"/>
</dbReference>
<accession>Q2KW51</accession>
<dbReference type="InterPro" id="IPR036282">
    <property type="entry name" value="Glutathione-S-Trfase_C_sf"/>
</dbReference>
<dbReference type="SUPFAM" id="SSF52833">
    <property type="entry name" value="Thioredoxin-like"/>
    <property type="match status" value="1"/>
</dbReference>
<name>Q2KW51_BORA1</name>
<dbReference type="PROSITE" id="PS50404">
    <property type="entry name" value="GST_NTER"/>
    <property type="match status" value="1"/>
</dbReference>
<dbReference type="Proteomes" id="UP000001977">
    <property type="component" value="Chromosome"/>
</dbReference>
<dbReference type="SFLD" id="SFLDG00358">
    <property type="entry name" value="Main_(cytGST)"/>
    <property type="match status" value="1"/>
</dbReference>
<evidence type="ECO:0000259" key="1">
    <source>
        <dbReference type="PROSITE" id="PS50404"/>
    </source>
</evidence>
<dbReference type="PANTHER" id="PTHR44051">
    <property type="entry name" value="GLUTATHIONE S-TRANSFERASE-RELATED"/>
    <property type="match status" value="1"/>
</dbReference>
<organism evidence="2 3">
    <name type="scientific">Bordetella avium (strain 197N)</name>
    <dbReference type="NCBI Taxonomy" id="360910"/>
    <lineage>
        <taxon>Bacteria</taxon>
        <taxon>Pseudomonadati</taxon>
        <taxon>Pseudomonadota</taxon>
        <taxon>Betaproteobacteria</taxon>
        <taxon>Burkholderiales</taxon>
        <taxon>Alcaligenaceae</taxon>
        <taxon>Bordetella</taxon>
    </lineage>
</organism>
<dbReference type="eggNOG" id="COG0625">
    <property type="taxonomic scope" value="Bacteria"/>
</dbReference>
<proteinExistence type="predicted"/>
<reference evidence="2 3" key="1">
    <citation type="journal article" date="2006" name="J. Bacteriol.">
        <title>Comparison of the genome sequence of the poultry pathogen Bordetella avium with those of B. bronchiseptica, B. pertussis, and B. parapertussis reveals extensive diversity in surface structures associated with host interaction.</title>
        <authorList>
            <person name="Sebaihia M."/>
            <person name="Preston A."/>
            <person name="Maskell D.J."/>
            <person name="Kuzmiak H."/>
            <person name="Connell T.D."/>
            <person name="King N.D."/>
            <person name="Orndorff P.E."/>
            <person name="Miyamoto D.M."/>
            <person name="Thomson N.R."/>
            <person name="Harris D."/>
            <person name="Goble A."/>
            <person name="Lord A."/>
            <person name="Murphy L."/>
            <person name="Quail M.A."/>
            <person name="Rutter S."/>
            <person name="Squares R."/>
            <person name="Squares S."/>
            <person name="Woodward J."/>
            <person name="Parkhill J."/>
            <person name="Temple L.M."/>
        </authorList>
    </citation>
    <scope>NUCLEOTIDE SEQUENCE [LARGE SCALE GENOMIC DNA]</scope>
    <source>
        <strain evidence="2 3">197N</strain>
    </source>
</reference>
<dbReference type="SUPFAM" id="SSF47616">
    <property type="entry name" value="GST C-terminal domain-like"/>
    <property type="match status" value="1"/>
</dbReference>
<dbReference type="InterPro" id="IPR004045">
    <property type="entry name" value="Glutathione_S-Trfase_N"/>
</dbReference>
<dbReference type="NCBIfam" id="NF011693">
    <property type="entry name" value="PRK15113.1"/>
    <property type="match status" value="1"/>
</dbReference>
<dbReference type="OrthoDB" id="8857552at2"/>
<protein>
    <submittedName>
        <fullName evidence="2">Probable glutathione S-transferase</fullName>
    </submittedName>
</protein>